<evidence type="ECO:0000313" key="2">
    <source>
        <dbReference type="Proteomes" id="UP000785679"/>
    </source>
</evidence>
<organism evidence="1 2">
    <name type="scientific">Halteria grandinella</name>
    <dbReference type="NCBI Taxonomy" id="5974"/>
    <lineage>
        <taxon>Eukaryota</taxon>
        <taxon>Sar</taxon>
        <taxon>Alveolata</taxon>
        <taxon>Ciliophora</taxon>
        <taxon>Intramacronucleata</taxon>
        <taxon>Spirotrichea</taxon>
        <taxon>Stichotrichia</taxon>
        <taxon>Sporadotrichida</taxon>
        <taxon>Halteriidae</taxon>
        <taxon>Halteria</taxon>
    </lineage>
</organism>
<sequence length="163" mass="18745">MAQGLPSMCQANFAPIVDLDDWEDIDDTAEEITTGEILRGTLMPFSRFGELKALDHTRYATDAKKAKGEVLHLFAPAKPSSKQRCFMPKSQRQFIGAKAKHALDKAFKRRFEEALELMMENRRRQQSQIDPEKARINRLQKEADENIKQVFINHRLLSADEDL</sequence>
<dbReference type="Proteomes" id="UP000785679">
    <property type="component" value="Unassembled WGS sequence"/>
</dbReference>
<keyword evidence="2" id="KW-1185">Reference proteome</keyword>
<name>A0A8J8NKN7_HALGN</name>
<dbReference type="AlphaFoldDB" id="A0A8J8NKN7"/>
<evidence type="ECO:0000313" key="1">
    <source>
        <dbReference type="EMBL" id="TNV76350.1"/>
    </source>
</evidence>
<accession>A0A8J8NKN7</accession>
<protein>
    <submittedName>
        <fullName evidence="1">Uncharacterized protein</fullName>
    </submittedName>
</protein>
<reference evidence="1" key="1">
    <citation type="submission" date="2019-06" db="EMBL/GenBank/DDBJ databases">
        <authorList>
            <person name="Zheng W."/>
        </authorList>
    </citation>
    <scope>NUCLEOTIDE SEQUENCE</scope>
    <source>
        <strain evidence="1">QDHG01</strain>
    </source>
</reference>
<gene>
    <name evidence="1" type="ORF">FGO68_gene5397</name>
</gene>
<dbReference type="EMBL" id="RRYP01013758">
    <property type="protein sequence ID" value="TNV76350.1"/>
    <property type="molecule type" value="Genomic_DNA"/>
</dbReference>
<comment type="caution">
    <text evidence="1">The sequence shown here is derived from an EMBL/GenBank/DDBJ whole genome shotgun (WGS) entry which is preliminary data.</text>
</comment>
<proteinExistence type="predicted"/>